<comment type="subcellular location">
    <subcellularLocation>
        <location evidence="1">Cell membrane</location>
        <topology evidence="1">Multi-pass membrane protein</topology>
    </subcellularLocation>
    <subcellularLocation>
        <location evidence="6">Membrane</location>
        <topology evidence="6">Multi-pass membrane protein</topology>
    </subcellularLocation>
</comment>
<keyword evidence="8" id="KW-0732">Signal</keyword>
<evidence type="ECO:0000313" key="11">
    <source>
        <dbReference type="EMBL" id="MDC8784046.1"/>
    </source>
</evidence>
<evidence type="ECO:0000259" key="9">
    <source>
        <dbReference type="Pfam" id="PF01618"/>
    </source>
</evidence>
<dbReference type="InterPro" id="IPR013320">
    <property type="entry name" value="ConA-like_dom_sf"/>
</dbReference>
<keyword evidence="2" id="KW-1003">Cell membrane</keyword>
<comment type="caution">
    <text evidence="11">The sequence shown here is derived from an EMBL/GenBank/DDBJ whole genome shotgun (WGS) entry which is preliminary data.</text>
</comment>
<dbReference type="SUPFAM" id="SSF49899">
    <property type="entry name" value="Concanavalin A-like lectins/glucanases"/>
    <property type="match status" value="1"/>
</dbReference>
<feature type="transmembrane region" description="Helical" evidence="7">
    <location>
        <begin position="508"/>
        <end position="533"/>
    </location>
</feature>
<feature type="domain" description="MotA/TolQ/ExbB proton channel" evidence="9">
    <location>
        <begin position="442"/>
        <end position="548"/>
    </location>
</feature>
<keyword evidence="12" id="KW-1185">Reference proteome</keyword>
<evidence type="ECO:0000256" key="1">
    <source>
        <dbReference type="ARBA" id="ARBA00004651"/>
    </source>
</evidence>
<reference evidence="11 12" key="1">
    <citation type="submission" date="2022-10" db="EMBL/GenBank/DDBJ databases">
        <title>paucibacter sp. hw8 Genome sequencing.</title>
        <authorList>
            <person name="Park S."/>
        </authorList>
    </citation>
    <scope>NUCLEOTIDE SEQUENCE [LARGE SCALE GENOMIC DNA]</scope>
    <source>
        <strain evidence="12">hw8</strain>
    </source>
</reference>
<dbReference type="PANTHER" id="PTHR30625:SF3">
    <property type="entry name" value="TOL-PAL SYSTEM PROTEIN TOLQ"/>
    <property type="match status" value="1"/>
</dbReference>
<name>A0ABT5KMB0_9BURK</name>
<evidence type="ECO:0000256" key="4">
    <source>
        <dbReference type="ARBA" id="ARBA00022989"/>
    </source>
</evidence>
<evidence type="ECO:0000256" key="6">
    <source>
        <dbReference type="RuleBase" id="RU004057"/>
    </source>
</evidence>
<evidence type="ECO:0000259" key="10">
    <source>
        <dbReference type="Pfam" id="PF10102"/>
    </source>
</evidence>
<feature type="chain" id="PRO_5045292743" evidence="8">
    <location>
        <begin position="21"/>
        <end position="565"/>
    </location>
</feature>
<feature type="domain" description="DUF2341" evidence="10">
    <location>
        <begin position="69"/>
        <end position="132"/>
    </location>
</feature>
<organism evidence="11 12">
    <name type="scientific">Roseateles koreensis</name>
    <dbReference type="NCBI Taxonomy" id="2987526"/>
    <lineage>
        <taxon>Bacteria</taxon>
        <taxon>Pseudomonadati</taxon>
        <taxon>Pseudomonadota</taxon>
        <taxon>Betaproteobacteria</taxon>
        <taxon>Burkholderiales</taxon>
        <taxon>Sphaerotilaceae</taxon>
        <taxon>Roseateles</taxon>
    </lineage>
</organism>
<dbReference type="Pfam" id="PF13385">
    <property type="entry name" value="Laminin_G_3"/>
    <property type="match status" value="1"/>
</dbReference>
<keyword evidence="6" id="KW-0813">Transport</keyword>
<feature type="transmembrane region" description="Helical" evidence="7">
    <location>
        <begin position="469"/>
        <end position="496"/>
    </location>
</feature>
<keyword evidence="6" id="KW-0653">Protein transport</keyword>
<protein>
    <submittedName>
        <fullName evidence="11">DUF2341 domain-containing protein</fullName>
    </submittedName>
</protein>
<keyword evidence="4 7" id="KW-1133">Transmembrane helix</keyword>
<comment type="similarity">
    <text evidence="6">Belongs to the exbB/tolQ family.</text>
</comment>
<keyword evidence="3 7" id="KW-0812">Transmembrane</keyword>
<evidence type="ECO:0000256" key="3">
    <source>
        <dbReference type="ARBA" id="ARBA00022692"/>
    </source>
</evidence>
<dbReference type="RefSeq" id="WP_273595166.1">
    <property type="nucleotide sequence ID" value="NZ_JAQQXS010000002.1"/>
</dbReference>
<dbReference type="Proteomes" id="UP001219862">
    <property type="component" value="Unassembled WGS sequence"/>
</dbReference>
<evidence type="ECO:0000256" key="5">
    <source>
        <dbReference type="ARBA" id="ARBA00023136"/>
    </source>
</evidence>
<evidence type="ECO:0000256" key="8">
    <source>
        <dbReference type="SAM" id="SignalP"/>
    </source>
</evidence>
<evidence type="ECO:0000256" key="2">
    <source>
        <dbReference type="ARBA" id="ARBA00022475"/>
    </source>
</evidence>
<evidence type="ECO:0000256" key="7">
    <source>
        <dbReference type="SAM" id="Phobius"/>
    </source>
</evidence>
<feature type="signal peptide" evidence="8">
    <location>
        <begin position="1"/>
        <end position="20"/>
    </location>
</feature>
<dbReference type="InterPro" id="IPR018765">
    <property type="entry name" value="DUF2341"/>
</dbReference>
<dbReference type="Gene3D" id="2.60.120.200">
    <property type="match status" value="1"/>
</dbReference>
<dbReference type="EMBL" id="JAQQXS010000002">
    <property type="protein sequence ID" value="MDC8784046.1"/>
    <property type="molecule type" value="Genomic_DNA"/>
</dbReference>
<dbReference type="PANTHER" id="PTHR30625">
    <property type="entry name" value="PROTEIN TOLQ"/>
    <property type="match status" value="1"/>
</dbReference>
<sequence length="565" mass="59142">MHKKILAALGFALLMPSAHAWWNGDWSQRTRITLNTSAQGLETKEAVSNVAVAVRLHSGNFDFAAAKEDGADLRVLAADDKTPLKFSIERFDSVNELAVLWVQLPSVLPGSDKNQLFVYAGNAKAALESADPAMGFDAATVAAFHFSDKANPGADQLGLIKPESPVSIEPNGLLAGSARLDGKAIVYPLSDKGVVDAGNQLSLSLWVKLNEVASAGLLQWGGLKLTVKDGKLVVNADGKSSLTGGEIAPARWTQLGLRLGSGKVTLFVNGVQAAQGDMATPTLGNRLVVVEGATGLLDELQIASSLRSADWFAVSAGAQGAESKLVASQREDTATADGAGESQGHMAILVKNLTTDAWVVIIILAIMFVIAVWVTVSKALLVSRADRGNRSFLKRFRDAEGDLLKLGDDKGHGASPLFRLYKAGVHELSKRKIGHEGGPALSASAMNAVKASVDADFVRENAHLNSNMVLLTIAISGGPFLGLLGTVVGVMITFAAIAQAGDVNVNAIAPGIASALLATVAGLTVAIPALFAYNYLAAKIKNVASDMQIFIDEFITRVAEVHGAQ</sequence>
<feature type="transmembrane region" description="Helical" evidence="7">
    <location>
        <begin position="357"/>
        <end position="381"/>
    </location>
</feature>
<proteinExistence type="inferred from homology"/>
<dbReference type="InterPro" id="IPR002898">
    <property type="entry name" value="MotA_ExbB_proton_chnl"/>
</dbReference>
<dbReference type="Pfam" id="PF10102">
    <property type="entry name" value="DUF2341"/>
    <property type="match status" value="1"/>
</dbReference>
<accession>A0ABT5KMB0</accession>
<dbReference type="Pfam" id="PF01618">
    <property type="entry name" value="MotA_ExbB"/>
    <property type="match status" value="1"/>
</dbReference>
<dbReference type="InterPro" id="IPR050790">
    <property type="entry name" value="ExbB/TolQ_transport"/>
</dbReference>
<keyword evidence="5 7" id="KW-0472">Membrane</keyword>
<evidence type="ECO:0000313" key="12">
    <source>
        <dbReference type="Proteomes" id="UP001219862"/>
    </source>
</evidence>
<gene>
    <name evidence="11" type="ORF">PRZ01_02435</name>
</gene>